<protein>
    <recommendedName>
        <fullName evidence="5">OmpR/PhoB-type domain-containing protein</fullName>
    </recommendedName>
</protein>
<dbReference type="GO" id="GO:0032993">
    <property type="term" value="C:protein-DNA complex"/>
    <property type="evidence" value="ECO:0007669"/>
    <property type="project" value="TreeGrafter"/>
</dbReference>
<dbReference type="PANTHER" id="PTHR48111:SF40">
    <property type="entry name" value="PHOSPHATE REGULON TRANSCRIPTIONAL REGULATORY PROTEIN PHOB"/>
    <property type="match status" value="1"/>
</dbReference>
<evidence type="ECO:0000256" key="1">
    <source>
        <dbReference type="ARBA" id="ARBA00022553"/>
    </source>
</evidence>
<dbReference type="EMBL" id="LDSL01000081">
    <property type="protein sequence ID" value="KTT20545.1"/>
    <property type="molecule type" value="Genomic_DNA"/>
</dbReference>
<keyword evidence="1" id="KW-0597">Phosphoprotein</keyword>
<reference evidence="6 7" key="1">
    <citation type="journal article" date="2016" name="Front. Microbiol.">
        <title>Genomic Resource of Rice Seed Associated Bacteria.</title>
        <authorList>
            <person name="Midha S."/>
            <person name="Bansal K."/>
            <person name="Sharma S."/>
            <person name="Kumar N."/>
            <person name="Patil P.P."/>
            <person name="Chaudhry V."/>
            <person name="Patil P.B."/>
        </authorList>
    </citation>
    <scope>NUCLEOTIDE SEQUENCE [LARGE SCALE GENOMIC DNA]</scope>
    <source>
        <strain evidence="6 7">NS331</strain>
    </source>
</reference>
<sequence>MQIALIDGEPAHMERMRQALQLPLPGQEGRTVLRSIGSVQALHALHHQTVDAMVVDWAMLRDFGGRLPALALPAGCGRAPALVLLPEALAEGELKRALGLEAEDYAFKPIATAELRWRIARLARPRVEADRQYGDWRLQPATHSVLVREHGPAAALRRVVLTECEFRLLARLMRELDRTVPREHLIAAAIAPWASTGSRSLDTHVYRLRRKLPMDGSHGFLLQGIYRVGYRLCATTSRAGIGASGG</sequence>
<dbReference type="GO" id="GO:0006355">
    <property type="term" value="P:regulation of DNA-templated transcription"/>
    <property type="evidence" value="ECO:0007669"/>
    <property type="project" value="InterPro"/>
</dbReference>
<dbReference type="Proteomes" id="UP000072741">
    <property type="component" value="Unassembled WGS sequence"/>
</dbReference>
<keyword evidence="7" id="KW-1185">Reference proteome</keyword>
<dbReference type="GO" id="GO:0000976">
    <property type="term" value="F:transcription cis-regulatory region binding"/>
    <property type="evidence" value="ECO:0007669"/>
    <property type="project" value="TreeGrafter"/>
</dbReference>
<organism evidence="6 7">
    <name type="scientific">Pseudacidovorax intermedius</name>
    <dbReference type="NCBI Taxonomy" id="433924"/>
    <lineage>
        <taxon>Bacteria</taxon>
        <taxon>Pseudomonadati</taxon>
        <taxon>Pseudomonadota</taxon>
        <taxon>Betaproteobacteria</taxon>
        <taxon>Burkholderiales</taxon>
        <taxon>Comamonadaceae</taxon>
        <taxon>Pseudacidovorax</taxon>
    </lineage>
</organism>
<dbReference type="Gene3D" id="1.10.10.10">
    <property type="entry name" value="Winged helix-like DNA-binding domain superfamily/Winged helix DNA-binding domain"/>
    <property type="match status" value="1"/>
</dbReference>
<feature type="DNA-binding region" description="OmpR/PhoB-type" evidence="4">
    <location>
        <begin position="128"/>
        <end position="234"/>
    </location>
</feature>
<dbReference type="GO" id="GO:0000156">
    <property type="term" value="F:phosphorelay response regulator activity"/>
    <property type="evidence" value="ECO:0007669"/>
    <property type="project" value="TreeGrafter"/>
</dbReference>
<dbReference type="PROSITE" id="PS51755">
    <property type="entry name" value="OMPR_PHOB"/>
    <property type="match status" value="1"/>
</dbReference>
<dbReference type="AlphaFoldDB" id="A0A147GT84"/>
<evidence type="ECO:0000259" key="5">
    <source>
        <dbReference type="PROSITE" id="PS51755"/>
    </source>
</evidence>
<dbReference type="PANTHER" id="PTHR48111">
    <property type="entry name" value="REGULATOR OF RPOS"/>
    <property type="match status" value="1"/>
</dbReference>
<keyword evidence="3 4" id="KW-0238">DNA-binding</keyword>
<evidence type="ECO:0000256" key="4">
    <source>
        <dbReference type="PROSITE-ProRule" id="PRU01091"/>
    </source>
</evidence>
<dbReference type="OrthoDB" id="9802426at2"/>
<dbReference type="RefSeq" id="WP_082702460.1">
    <property type="nucleotide sequence ID" value="NZ_LDSL01000081.1"/>
</dbReference>
<feature type="domain" description="OmpR/PhoB-type" evidence="5">
    <location>
        <begin position="128"/>
        <end position="234"/>
    </location>
</feature>
<dbReference type="InterPro" id="IPR036388">
    <property type="entry name" value="WH-like_DNA-bd_sf"/>
</dbReference>
<evidence type="ECO:0000256" key="2">
    <source>
        <dbReference type="ARBA" id="ARBA00023012"/>
    </source>
</evidence>
<dbReference type="InterPro" id="IPR016032">
    <property type="entry name" value="Sig_transdc_resp-reg_C-effctor"/>
</dbReference>
<keyword evidence="2" id="KW-0902">Two-component regulatory system</keyword>
<dbReference type="InterPro" id="IPR011006">
    <property type="entry name" value="CheY-like_superfamily"/>
</dbReference>
<dbReference type="Pfam" id="PF00486">
    <property type="entry name" value="Trans_reg_C"/>
    <property type="match status" value="1"/>
</dbReference>
<dbReference type="Gene3D" id="3.40.50.2300">
    <property type="match status" value="1"/>
</dbReference>
<dbReference type="SMART" id="SM00862">
    <property type="entry name" value="Trans_reg_C"/>
    <property type="match status" value="1"/>
</dbReference>
<name>A0A147GT84_9BURK</name>
<dbReference type="GO" id="GO:0005829">
    <property type="term" value="C:cytosol"/>
    <property type="evidence" value="ECO:0007669"/>
    <property type="project" value="TreeGrafter"/>
</dbReference>
<comment type="caution">
    <text evidence="6">The sequence shown here is derived from an EMBL/GenBank/DDBJ whole genome shotgun (WGS) entry which is preliminary data.</text>
</comment>
<dbReference type="InterPro" id="IPR001867">
    <property type="entry name" value="OmpR/PhoB-type_DNA-bd"/>
</dbReference>
<dbReference type="InterPro" id="IPR039420">
    <property type="entry name" value="WalR-like"/>
</dbReference>
<dbReference type="CDD" id="cd00383">
    <property type="entry name" value="trans_reg_C"/>
    <property type="match status" value="1"/>
</dbReference>
<dbReference type="SUPFAM" id="SSF46894">
    <property type="entry name" value="C-terminal effector domain of the bipartite response regulators"/>
    <property type="match status" value="1"/>
</dbReference>
<gene>
    <name evidence="6" type="ORF">NS331_13780</name>
</gene>
<evidence type="ECO:0000313" key="6">
    <source>
        <dbReference type="EMBL" id="KTT20545.1"/>
    </source>
</evidence>
<evidence type="ECO:0000313" key="7">
    <source>
        <dbReference type="Proteomes" id="UP000072741"/>
    </source>
</evidence>
<proteinExistence type="predicted"/>
<accession>A0A147GT84</accession>
<dbReference type="SUPFAM" id="SSF52172">
    <property type="entry name" value="CheY-like"/>
    <property type="match status" value="1"/>
</dbReference>
<evidence type="ECO:0000256" key="3">
    <source>
        <dbReference type="ARBA" id="ARBA00023125"/>
    </source>
</evidence>